<evidence type="ECO:0000256" key="2">
    <source>
        <dbReference type="SAM" id="MobiDB-lite"/>
    </source>
</evidence>
<feature type="domain" description="C2H2-type" evidence="4">
    <location>
        <begin position="149"/>
        <end position="177"/>
    </location>
</feature>
<dbReference type="EMBL" id="OX451737">
    <property type="protein sequence ID" value="CAI8596862.1"/>
    <property type="molecule type" value="Genomic_DNA"/>
</dbReference>
<keyword evidence="1" id="KW-0863">Zinc-finger</keyword>
<dbReference type="InterPro" id="IPR013087">
    <property type="entry name" value="Znf_C2H2_type"/>
</dbReference>
<dbReference type="Proteomes" id="UP001157006">
    <property type="component" value="Chromosome 2"/>
</dbReference>
<dbReference type="Gene3D" id="3.90.228.10">
    <property type="match status" value="1"/>
</dbReference>
<evidence type="ECO:0000313" key="5">
    <source>
        <dbReference type="EMBL" id="CAI8596862.1"/>
    </source>
</evidence>
<evidence type="ECO:0000256" key="1">
    <source>
        <dbReference type="PROSITE-ProRule" id="PRU00042"/>
    </source>
</evidence>
<evidence type="ECO:0000313" key="6">
    <source>
        <dbReference type="Proteomes" id="UP001157006"/>
    </source>
</evidence>
<dbReference type="PROSITE" id="PS00028">
    <property type="entry name" value="ZINC_FINGER_C2H2_1"/>
    <property type="match status" value="1"/>
</dbReference>
<reference evidence="5 6" key="1">
    <citation type="submission" date="2023-01" db="EMBL/GenBank/DDBJ databases">
        <authorList>
            <person name="Kreplak J."/>
        </authorList>
    </citation>
    <scope>NUCLEOTIDE SEQUENCE [LARGE SCALE GENOMIC DNA]</scope>
</reference>
<accession>A0AAV0ZJH2</accession>
<keyword evidence="1" id="KW-0479">Metal-binding</keyword>
<protein>
    <recommendedName>
        <fullName evidence="4">C2H2-type domain-containing protein</fullName>
    </recommendedName>
</protein>
<feature type="transmembrane region" description="Helical" evidence="3">
    <location>
        <begin position="12"/>
        <end position="33"/>
    </location>
</feature>
<dbReference type="AlphaFoldDB" id="A0AAV0ZJH2"/>
<organism evidence="5 6">
    <name type="scientific">Vicia faba</name>
    <name type="common">Broad bean</name>
    <name type="synonym">Faba vulgaris</name>
    <dbReference type="NCBI Taxonomy" id="3906"/>
    <lineage>
        <taxon>Eukaryota</taxon>
        <taxon>Viridiplantae</taxon>
        <taxon>Streptophyta</taxon>
        <taxon>Embryophyta</taxon>
        <taxon>Tracheophyta</taxon>
        <taxon>Spermatophyta</taxon>
        <taxon>Magnoliopsida</taxon>
        <taxon>eudicotyledons</taxon>
        <taxon>Gunneridae</taxon>
        <taxon>Pentapetalae</taxon>
        <taxon>rosids</taxon>
        <taxon>fabids</taxon>
        <taxon>Fabales</taxon>
        <taxon>Fabaceae</taxon>
        <taxon>Papilionoideae</taxon>
        <taxon>50 kb inversion clade</taxon>
        <taxon>NPAAA clade</taxon>
        <taxon>Hologalegina</taxon>
        <taxon>IRL clade</taxon>
        <taxon>Fabeae</taxon>
        <taxon>Vicia</taxon>
    </lineage>
</organism>
<feature type="region of interest" description="Disordered" evidence="2">
    <location>
        <begin position="119"/>
        <end position="141"/>
    </location>
</feature>
<proteinExistence type="predicted"/>
<gene>
    <name evidence="5" type="ORF">VFH_II054720</name>
</gene>
<dbReference type="GO" id="GO:0008270">
    <property type="term" value="F:zinc ion binding"/>
    <property type="evidence" value="ECO:0007669"/>
    <property type="project" value="UniProtKB-KW"/>
</dbReference>
<dbReference type="PANTHER" id="PTHR31681:SF4">
    <property type="entry name" value="C2H2-LIKE ZINC FINGER PROTEIN"/>
    <property type="match status" value="1"/>
</dbReference>
<keyword evidence="3" id="KW-0812">Transmembrane</keyword>
<evidence type="ECO:0000259" key="4">
    <source>
        <dbReference type="PROSITE" id="PS50157"/>
    </source>
</evidence>
<keyword evidence="3" id="KW-1133">Transmembrane helix</keyword>
<keyword evidence="1" id="KW-0862">Zinc</keyword>
<dbReference type="PANTHER" id="PTHR31681">
    <property type="entry name" value="C2H2-LIKE ZINC FINGER PROTEIN"/>
    <property type="match status" value="1"/>
</dbReference>
<dbReference type="SUPFAM" id="SSF56399">
    <property type="entry name" value="ADP-ribosylation"/>
    <property type="match status" value="1"/>
</dbReference>
<keyword evidence="6" id="KW-1185">Reference proteome</keyword>
<dbReference type="PROSITE" id="PS50157">
    <property type="entry name" value="ZINC_FINGER_C2H2_2"/>
    <property type="match status" value="1"/>
</dbReference>
<keyword evidence="3" id="KW-0472">Membrane</keyword>
<sequence>MASIATFFNKFCYLFILILHLGCFMFTTAAVTAGKQKHDTRHLLPSKKRKILPLSQPTSPSHPKFKTHKALSSSWHFVKHLFSAKSCKTAITAATTQASPQSTSTTAEASQQSLISLVQSDPSFTDPPRKKQPESDISADNFPLRNDIFPCTVCGEIFQKPNLLENHQFTNHAVSELTGSDPGHNIVQIIFKSGWPETNDFPFPTIHRILKIHNSQKILSKFEEYREMVKSKATRNTRRRDERCIADGNELMRFHCSTFLCELGHNGDSSICSQQFCTICGIIKSGFSQKLDGISTLSTSWRANMSIPDDIEREFRFMNVKRAMLVCRVIAGRVGSDSDDEMDKTDGGFDSVMARGESELVVFNPRAVLPCFVIVYSV</sequence>
<evidence type="ECO:0000256" key="3">
    <source>
        <dbReference type="SAM" id="Phobius"/>
    </source>
</evidence>
<name>A0AAV0ZJH2_VICFA</name>